<proteinExistence type="predicted"/>
<sequence length="46" mass="5247">MPQASAHSRVLHIYLSLSESLIRENGFTVPPKTDCQSVQYQEYAHN</sequence>
<accession>A0A0E9XKY3</accession>
<evidence type="ECO:0000313" key="1">
    <source>
        <dbReference type="EMBL" id="JAI03305.1"/>
    </source>
</evidence>
<name>A0A0E9XKY3_ANGAN</name>
<organism evidence="1">
    <name type="scientific">Anguilla anguilla</name>
    <name type="common">European freshwater eel</name>
    <name type="synonym">Muraena anguilla</name>
    <dbReference type="NCBI Taxonomy" id="7936"/>
    <lineage>
        <taxon>Eukaryota</taxon>
        <taxon>Metazoa</taxon>
        <taxon>Chordata</taxon>
        <taxon>Craniata</taxon>
        <taxon>Vertebrata</taxon>
        <taxon>Euteleostomi</taxon>
        <taxon>Actinopterygii</taxon>
        <taxon>Neopterygii</taxon>
        <taxon>Teleostei</taxon>
        <taxon>Anguilliformes</taxon>
        <taxon>Anguillidae</taxon>
        <taxon>Anguilla</taxon>
    </lineage>
</organism>
<reference evidence="1" key="1">
    <citation type="submission" date="2014-11" db="EMBL/GenBank/DDBJ databases">
        <authorList>
            <person name="Amaro Gonzalez C."/>
        </authorList>
    </citation>
    <scope>NUCLEOTIDE SEQUENCE</scope>
</reference>
<reference evidence="1" key="2">
    <citation type="journal article" date="2015" name="Fish Shellfish Immunol.">
        <title>Early steps in the European eel (Anguilla anguilla)-Vibrio vulnificus interaction in the gills: Role of the RtxA13 toxin.</title>
        <authorList>
            <person name="Callol A."/>
            <person name="Pajuelo D."/>
            <person name="Ebbesson L."/>
            <person name="Teles M."/>
            <person name="MacKenzie S."/>
            <person name="Amaro C."/>
        </authorList>
    </citation>
    <scope>NUCLEOTIDE SEQUENCE</scope>
</reference>
<protein>
    <submittedName>
        <fullName evidence="1">Uncharacterized protein</fullName>
    </submittedName>
</protein>
<dbReference type="AlphaFoldDB" id="A0A0E9XKY3"/>
<dbReference type="EMBL" id="GBXM01005273">
    <property type="protein sequence ID" value="JAI03305.1"/>
    <property type="molecule type" value="Transcribed_RNA"/>
</dbReference>